<dbReference type="HOGENOM" id="CLU_3432727_0_0_1"/>
<feature type="non-terminal residue" evidence="1">
    <location>
        <position position="1"/>
    </location>
</feature>
<keyword evidence="2" id="KW-1185">Reference proteome</keyword>
<dbReference type="Proteomes" id="UP000011777">
    <property type="component" value="Unassembled WGS sequence"/>
</dbReference>
<dbReference type="EMBL" id="AOGT01000451">
    <property type="protein sequence ID" value="EMG49911.1"/>
    <property type="molecule type" value="Genomic_DNA"/>
</dbReference>
<comment type="caution">
    <text evidence="1">The sequence shown here is derived from an EMBL/GenBank/DDBJ whole genome shotgun (WGS) entry which is preliminary data.</text>
</comment>
<evidence type="ECO:0000313" key="1">
    <source>
        <dbReference type="EMBL" id="EMG49911.1"/>
    </source>
</evidence>
<protein>
    <submittedName>
        <fullName evidence="1">Uncharacterized protein</fullName>
    </submittedName>
</protein>
<accession>M3ITJ6</accession>
<reference evidence="1 2" key="1">
    <citation type="submission" date="2013-02" db="EMBL/GenBank/DDBJ databases">
        <title>Genome sequence of Candida maltosa Xu316, a potential industrial strain for xylitol and ethanol production.</title>
        <authorList>
            <person name="Yu J."/>
            <person name="Wang Q."/>
            <person name="Geng X."/>
            <person name="Bao W."/>
            <person name="He P."/>
            <person name="Cai J."/>
        </authorList>
    </citation>
    <scope>NUCLEOTIDE SEQUENCE [LARGE SCALE GENOMIC DNA]</scope>
    <source>
        <strain evidence="2">Xu316</strain>
    </source>
</reference>
<organism evidence="1 2">
    <name type="scientific">Candida maltosa (strain Xu316)</name>
    <name type="common">Yeast</name>
    <dbReference type="NCBI Taxonomy" id="1245528"/>
    <lineage>
        <taxon>Eukaryota</taxon>
        <taxon>Fungi</taxon>
        <taxon>Dikarya</taxon>
        <taxon>Ascomycota</taxon>
        <taxon>Saccharomycotina</taxon>
        <taxon>Pichiomycetes</taxon>
        <taxon>Debaryomycetaceae</taxon>
        <taxon>Candida/Lodderomyces clade</taxon>
        <taxon>Candida</taxon>
    </lineage>
</organism>
<dbReference type="AlphaFoldDB" id="M3ITJ6"/>
<sequence length="17" mass="1828">SIPFKTVIHSILTVEGS</sequence>
<evidence type="ECO:0000313" key="2">
    <source>
        <dbReference type="Proteomes" id="UP000011777"/>
    </source>
</evidence>
<gene>
    <name evidence="1" type="ORF">G210_5157</name>
</gene>
<proteinExistence type="predicted"/>
<name>M3ITJ6_CANMX</name>